<dbReference type="Proteomes" id="UP001295794">
    <property type="component" value="Unassembled WGS sequence"/>
</dbReference>
<gene>
    <name evidence="1" type="ORF">MYCIT1_LOCUS27943</name>
</gene>
<dbReference type="EMBL" id="CAVNYO010000423">
    <property type="protein sequence ID" value="CAK5278534.1"/>
    <property type="molecule type" value="Genomic_DNA"/>
</dbReference>
<keyword evidence="2" id="KW-1185">Reference proteome</keyword>
<comment type="caution">
    <text evidence="1">The sequence shown here is derived from an EMBL/GenBank/DDBJ whole genome shotgun (WGS) entry which is preliminary data.</text>
</comment>
<accession>A0AAD2HLB3</accession>
<protein>
    <submittedName>
        <fullName evidence="1">Uncharacterized protein</fullName>
    </submittedName>
</protein>
<name>A0AAD2HLB3_9AGAR</name>
<evidence type="ECO:0000313" key="1">
    <source>
        <dbReference type="EMBL" id="CAK5278534.1"/>
    </source>
</evidence>
<evidence type="ECO:0000313" key="2">
    <source>
        <dbReference type="Proteomes" id="UP001295794"/>
    </source>
</evidence>
<proteinExistence type="predicted"/>
<dbReference type="AlphaFoldDB" id="A0AAD2HLB3"/>
<reference evidence="1" key="1">
    <citation type="submission" date="2023-11" db="EMBL/GenBank/DDBJ databases">
        <authorList>
            <person name="De Vega J J."/>
            <person name="De Vega J J."/>
        </authorList>
    </citation>
    <scope>NUCLEOTIDE SEQUENCE</scope>
</reference>
<organism evidence="1 2">
    <name type="scientific">Mycena citricolor</name>
    <dbReference type="NCBI Taxonomy" id="2018698"/>
    <lineage>
        <taxon>Eukaryota</taxon>
        <taxon>Fungi</taxon>
        <taxon>Dikarya</taxon>
        <taxon>Basidiomycota</taxon>
        <taxon>Agaricomycotina</taxon>
        <taxon>Agaricomycetes</taxon>
        <taxon>Agaricomycetidae</taxon>
        <taxon>Agaricales</taxon>
        <taxon>Marasmiineae</taxon>
        <taxon>Mycenaceae</taxon>
        <taxon>Mycena</taxon>
    </lineage>
</organism>
<sequence length="69" mass="7956">MSGISVENGFEQRPLDWGAPVVKCAEYYYSYFFNRYYFSTFQVRECIASIPLKYSSGMFALSSLANKLL</sequence>